<proteinExistence type="predicted"/>
<dbReference type="EMBL" id="RCML01000246">
    <property type="protein sequence ID" value="KAG2983914.1"/>
    <property type="molecule type" value="Genomic_DNA"/>
</dbReference>
<comment type="caution">
    <text evidence="2">The sequence shown here is derived from an EMBL/GenBank/DDBJ whole genome shotgun (WGS) entry which is preliminary data.</text>
</comment>
<gene>
    <name evidence="1" type="ORF">PC115_g12577</name>
    <name evidence="2" type="ORF">PC117_g10344</name>
    <name evidence="3" type="ORF">PC118_g9157</name>
    <name evidence="4" type="ORF">PC129_g11708</name>
</gene>
<dbReference type="EMBL" id="RCMI01000424">
    <property type="protein sequence ID" value="KAG2911425.1"/>
    <property type="molecule type" value="Genomic_DNA"/>
</dbReference>
<evidence type="ECO:0000313" key="5">
    <source>
        <dbReference type="Proteomes" id="UP000736787"/>
    </source>
</evidence>
<name>A0A8T1L835_9STRA</name>
<dbReference type="Proteomes" id="UP000736787">
    <property type="component" value="Unassembled WGS sequence"/>
</dbReference>
<sequence length="43" mass="4618">MGLVSPTTGVLLQHQQALAAAASTLFLARFGSAMWRTKPDSWT</sequence>
<dbReference type="AlphaFoldDB" id="A0A8T1L835"/>
<dbReference type="Proteomes" id="UP000697107">
    <property type="component" value="Unassembled WGS sequence"/>
</dbReference>
<dbReference type="EMBL" id="RCMV01000420">
    <property type="protein sequence ID" value="KAG3217467.1"/>
    <property type="molecule type" value="Genomic_DNA"/>
</dbReference>
<dbReference type="Proteomes" id="UP000774804">
    <property type="component" value="Unassembled WGS sequence"/>
</dbReference>
<evidence type="ECO:0000313" key="4">
    <source>
        <dbReference type="EMBL" id="KAG3217467.1"/>
    </source>
</evidence>
<dbReference type="Proteomes" id="UP000760860">
    <property type="component" value="Unassembled WGS sequence"/>
</dbReference>
<evidence type="ECO:0000313" key="2">
    <source>
        <dbReference type="EMBL" id="KAG2941060.1"/>
    </source>
</evidence>
<reference evidence="2" key="1">
    <citation type="submission" date="2018-10" db="EMBL/GenBank/DDBJ databases">
        <title>Effector identification in a new, highly contiguous assembly of the strawberry crown rot pathogen Phytophthora cactorum.</title>
        <authorList>
            <person name="Armitage A.D."/>
            <person name="Nellist C.F."/>
            <person name="Bates H."/>
            <person name="Vickerstaff R.J."/>
            <person name="Harrison R.J."/>
        </authorList>
    </citation>
    <scope>NUCLEOTIDE SEQUENCE</scope>
    <source>
        <strain evidence="1">4032</strain>
        <strain evidence="2">4040</strain>
        <strain evidence="3">P415</strain>
        <strain evidence="4">P421</strain>
    </source>
</reference>
<dbReference type="EMBL" id="RCMK01000250">
    <property type="protein sequence ID" value="KAG2941060.1"/>
    <property type="molecule type" value="Genomic_DNA"/>
</dbReference>
<evidence type="ECO:0000313" key="1">
    <source>
        <dbReference type="EMBL" id="KAG2911425.1"/>
    </source>
</evidence>
<protein>
    <submittedName>
        <fullName evidence="2">Uncharacterized protein</fullName>
    </submittedName>
</protein>
<organism evidence="2 5">
    <name type="scientific">Phytophthora cactorum</name>
    <dbReference type="NCBI Taxonomy" id="29920"/>
    <lineage>
        <taxon>Eukaryota</taxon>
        <taxon>Sar</taxon>
        <taxon>Stramenopiles</taxon>
        <taxon>Oomycota</taxon>
        <taxon>Peronosporomycetes</taxon>
        <taxon>Peronosporales</taxon>
        <taxon>Peronosporaceae</taxon>
        <taxon>Phytophthora</taxon>
    </lineage>
</organism>
<evidence type="ECO:0000313" key="3">
    <source>
        <dbReference type="EMBL" id="KAG2983914.1"/>
    </source>
</evidence>
<accession>A0A8T1L835</accession>